<gene>
    <name evidence="1" type="ORF">RHIZ70_1951</name>
    <name evidence="2" type="ORF">RHIZ70P_113</name>
</gene>
<geneLocation type="plasmid" evidence="2">
    <name>1</name>
</geneLocation>
<dbReference type="EMBL" id="LS974446">
    <property type="protein sequence ID" value="SUS16618.1"/>
    <property type="molecule type" value="Genomic_DNA"/>
</dbReference>
<evidence type="ECO:0000313" key="1">
    <source>
        <dbReference type="EMBL" id="SSC66243.1"/>
    </source>
</evidence>
<dbReference type="OrthoDB" id="8367156at2"/>
<reference evidence="2" key="1">
    <citation type="submission" date="2018-07" db="EMBL/GenBank/DDBJ databases">
        <authorList>
            <person name="Quirk P.G."/>
            <person name="Krulwich T.A."/>
        </authorList>
    </citation>
    <scope>NUCLEOTIDE SEQUENCE</scope>
    <source>
        <strain evidence="1">T2.30D-1.1</strain>
        <strain evidence="2">T2.30D-1.1_plasmid</strain>
        <plasmid evidence="2">1</plasmid>
    </source>
</reference>
<keyword evidence="3" id="KW-1185">Reference proteome</keyword>
<proteinExistence type="predicted"/>
<evidence type="ECO:0000313" key="3">
    <source>
        <dbReference type="Proteomes" id="UP000254764"/>
    </source>
</evidence>
<keyword evidence="2" id="KW-0614">Plasmid</keyword>
<dbReference type="EMBL" id="UEYP01000028">
    <property type="protein sequence ID" value="SSC66243.1"/>
    <property type="molecule type" value="Genomic_DNA"/>
</dbReference>
<sequence length="342" mass="39745">MNELHGLVFPTDWTRLKPAIQADRSPNTWAWVFENILRTRLTTRYLDPIRRMDGPSRGEGFAMLTVQCALIEFLAALRKGWNFQHGYPEKDGTNDLYGDSSQLFIDFLRKEAPFKQFFTKATARSFYTKIRCGLVHEAQTKDGWRVWRGDESRPLIDHRQKVIYRARMSYYIDEYLETYGEELTASHELQDAFIRKFDYLYANAQREERTGVDKSTERTSSSATPNFGLKQARRLSQLSPKCRLAFIAEGLPLIRNSALGFWNAAKALQHNPREREVLEGFAEEEASKALILMDIVRCPPALLTSRMRPMLGWFYNHLARLIYAKAMDWRLNRPGFAGDRLV</sequence>
<accession>A0A380TMZ1</accession>
<dbReference type="AlphaFoldDB" id="A0A380TMZ1"/>
<organism evidence="2">
    <name type="scientific">Ciceribacter selenitireducens ATCC BAA-1503</name>
    <dbReference type="NCBI Taxonomy" id="1336235"/>
    <lineage>
        <taxon>Bacteria</taxon>
        <taxon>Pseudomonadati</taxon>
        <taxon>Pseudomonadota</taxon>
        <taxon>Alphaproteobacteria</taxon>
        <taxon>Hyphomicrobiales</taxon>
        <taxon>Rhizobiaceae</taxon>
        <taxon>Ciceribacter</taxon>
    </lineage>
</organism>
<reference evidence="3" key="2">
    <citation type="submission" date="2018-07" db="EMBL/GenBank/DDBJ databases">
        <authorList>
            <person name="Peiro R."/>
            <person name="Begona"/>
            <person name="Cbmso G."/>
            <person name="Lopez M."/>
            <person name="Gonzalez S."/>
        </authorList>
    </citation>
    <scope>NUCLEOTIDE SEQUENCE [LARGE SCALE GENOMIC DNA]</scope>
</reference>
<name>A0A380TMZ1_9HYPH</name>
<dbReference type="Proteomes" id="UP000254764">
    <property type="component" value="Unassembled WGS sequence"/>
</dbReference>
<dbReference type="RefSeq" id="WP_147294048.1">
    <property type="nucleotide sequence ID" value="NZ_LS974446.1"/>
</dbReference>
<evidence type="ECO:0000313" key="2">
    <source>
        <dbReference type="EMBL" id="SUS16618.1"/>
    </source>
</evidence>
<protein>
    <submittedName>
        <fullName evidence="2">Uncharacterized protein</fullName>
    </submittedName>
</protein>